<protein>
    <submittedName>
        <fullName evidence="1">Uncharacterized protein</fullName>
    </submittedName>
</protein>
<dbReference type="EMBL" id="CP000250">
    <property type="protein sequence ID" value="ABD07750.1"/>
    <property type="molecule type" value="Genomic_DNA"/>
</dbReference>
<reference evidence="1 2" key="1">
    <citation type="submission" date="2006-01" db="EMBL/GenBank/DDBJ databases">
        <title>Complete sequence of Rhodopseudomonas palustris HaA2.</title>
        <authorList>
            <consortium name="US DOE Joint Genome Institute"/>
            <person name="Copeland A."/>
            <person name="Lucas S."/>
            <person name="Lapidus A."/>
            <person name="Barry K."/>
            <person name="Detter J.C."/>
            <person name="Glavina T."/>
            <person name="Hammon N."/>
            <person name="Israni S."/>
            <person name="Pitluck S."/>
            <person name="Chain P."/>
            <person name="Malfatti S."/>
            <person name="Shin M."/>
            <person name="Vergez L."/>
            <person name="Schmutz J."/>
            <person name="Larimer F."/>
            <person name="Land M."/>
            <person name="Hauser L."/>
            <person name="Pelletier D.A."/>
            <person name="Kyrpides N."/>
            <person name="Anderson I."/>
            <person name="Oda Y."/>
            <person name="Harwood C.S."/>
            <person name="Richardson P."/>
        </authorList>
    </citation>
    <scope>NUCLEOTIDE SEQUENCE [LARGE SCALE GENOMIC DNA]</scope>
    <source>
        <strain evidence="1 2">HaA2</strain>
    </source>
</reference>
<gene>
    <name evidence="1" type="ordered locus">RPB_3048</name>
</gene>
<dbReference type="AlphaFoldDB" id="Q2IVL0"/>
<evidence type="ECO:0000313" key="1">
    <source>
        <dbReference type="EMBL" id="ABD07750.1"/>
    </source>
</evidence>
<evidence type="ECO:0000313" key="2">
    <source>
        <dbReference type="Proteomes" id="UP000008809"/>
    </source>
</evidence>
<dbReference type="Proteomes" id="UP000008809">
    <property type="component" value="Chromosome"/>
</dbReference>
<proteinExistence type="predicted"/>
<keyword evidence="2" id="KW-1185">Reference proteome</keyword>
<accession>Q2IVL0</accession>
<organism evidence="1 2">
    <name type="scientific">Rhodopseudomonas palustris (strain HaA2)</name>
    <dbReference type="NCBI Taxonomy" id="316058"/>
    <lineage>
        <taxon>Bacteria</taxon>
        <taxon>Pseudomonadati</taxon>
        <taxon>Pseudomonadota</taxon>
        <taxon>Alphaproteobacteria</taxon>
        <taxon>Hyphomicrobiales</taxon>
        <taxon>Nitrobacteraceae</taxon>
        <taxon>Rhodopseudomonas</taxon>
    </lineage>
</organism>
<dbReference type="HOGENOM" id="CLU_2331818_0_0_5"/>
<sequence length="98" mass="10618">MFFHYRRDAVTIMTLQPQPELSLWTGCDEIQCAEASTSTVVVGLGVEAAEPDGWYWEIVNVADDVIASGFVDTISAATTVAIAAATRHLAERHHDGGR</sequence>
<dbReference type="STRING" id="316058.RPB_3048"/>
<dbReference type="KEGG" id="rpb:RPB_3048"/>
<name>Q2IVL0_RHOP2</name>